<keyword evidence="4" id="KW-1185">Reference proteome</keyword>
<reference evidence="3 4" key="1">
    <citation type="journal article" date="2013" name="Antonie Van Leeuwenhoek">
        <title>Dongia rigui sp. nov., isolated from freshwater of a large wetland in Korea.</title>
        <authorList>
            <person name="Baik K.S."/>
            <person name="Hwang Y.M."/>
            <person name="Choi J.S."/>
            <person name="Kwon J."/>
            <person name="Seong C.N."/>
        </authorList>
    </citation>
    <scope>NUCLEOTIDE SEQUENCE [LARGE SCALE GENOMIC DNA]</scope>
    <source>
        <strain evidence="3 4">04SU4-P</strain>
    </source>
</reference>
<dbReference type="RefSeq" id="WP_320499446.1">
    <property type="nucleotide sequence ID" value="NZ_JAXCLX010000001.1"/>
</dbReference>
<dbReference type="InterPro" id="IPR023361">
    <property type="entry name" value="DUF1285_beta_roll_sf"/>
</dbReference>
<name>A0ABU5DUW2_9PROT</name>
<evidence type="ECO:0000313" key="3">
    <source>
        <dbReference type="EMBL" id="MDY0871077.1"/>
    </source>
</evidence>
<evidence type="ECO:0000259" key="2">
    <source>
        <dbReference type="Pfam" id="PF21028"/>
    </source>
</evidence>
<dbReference type="Proteomes" id="UP001271769">
    <property type="component" value="Unassembled WGS sequence"/>
</dbReference>
<dbReference type="PIRSF" id="PIRSF029557">
    <property type="entry name" value="UCP029557"/>
    <property type="match status" value="1"/>
</dbReference>
<evidence type="ECO:0000259" key="1">
    <source>
        <dbReference type="Pfam" id="PF06938"/>
    </source>
</evidence>
<protein>
    <submittedName>
        <fullName evidence="3">DUF1285 domain-containing protein</fullName>
    </submittedName>
</protein>
<comment type="caution">
    <text evidence="3">The sequence shown here is derived from an EMBL/GenBank/DDBJ whole genome shotgun (WGS) entry which is preliminary data.</text>
</comment>
<dbReference type="Gene3D" id="2.30.270.10">
    <property type="entry name" value="duf1285 protein"/>
    <property type="match status" value="1"/>
</dbReference>
<dbReference type="InterPro" id="IPR048341">
    <property type="entry name" value="DUF1285_N"/>
</dbReference>
<accession>A0ABU5DUW2</accession>
<dbReference type="InterPro" id="IPR010707">
    <property type="entry name" value="DUF1285"/>
</dbReference>
<dbReference type="Gene3D" id="3.10.540.10">
    <property type="entry name" value="duf1285 like domain"/>
    <property type="match status" value="1"/>
</dbReference>
<dbReference type="EMBL" id="JAXCLX010000001">
    <property type="protein sequence ID" value="MDY0871077.1"/>
    <property type="molecule type" value="Genomic_DNA"/>
</dbReference>
<proteinExistence type="predicted"/>
<organism evidence="3 4">
    <name type="scientific">Dongia rigui</name>
    <dbReference type="NCBI Taxonomy" id="940149"/>
    <lineage>
        <taxon>Bacteria</taxon>
        <taxon>Pseudomonadati</taxon>
        <taxon>Pseudomonadota</taxon>
        <taxon>Alphaproteobacteria</taxon>
        <taxon>Rhodospirillales</taxon>
        <taxon>Dongiaceae</taxon>
        <taxon>Dongia</taxon>
    </lineage>
</organism>
<dbReference type="InterPro" id="IPR048342">
    <property type="entry name" value="DUF1285_C"/>
</dbReference>
<feature type="domain" description="DUF1285" evidence="1">
    <location>
        <begin position="15"/>
        <end position="74"/>
    </location>
</feature>
<dbReference type="Pfam" id="PF21028">
    <property type="entry name" value="DUF1285_C"/>
    <property type="match status" value="1"/>
</dbReference>
<dbReference type="Pfam" id="PF06938">
    <property type="entry name" value="DUF1285_N"/>
    <property type="match status" value="1"/>
</dbReference>
<feature type="domain" description="DUF1285" evidence="2">
    <location>
        <begin position="75"/>
        <end position="168"/>
    </location>
</feature>
<gene>
    <name evidence="3" type="ORF">SMD31_04060</name>
</gene>
<evidence type="ECO:0000313" key="4">
    <source>
        <dbReference type="Proteomes" id="UP001271769"/>
    </source>
</evidence>
<sequence length="174" mass="19251">MSNLDLSNPDFSKLPSCGDFDFRIARDGTWFYRGSPIGRKPLVRLFSTVLRREDDGSFWLVTPVERGRITVDDAPFVAVEMEVRGSGQEQHLAFRTNVEEWVTADAAHPIRVDLGADGAPSPYIRVRGALDALISRPVFYQLVDLAETRADGGRSELGIWSAGTYFPLGFAEAA</sequence>